<organism evidence="2 3">
    <name type="scientific">Sphingobium fontiphilum</name>
    <dbReference type="NCBI Taxonomy" id="944425"/>
    <lineage>
        <taxon>Bacteria</taxon>
        <taxon>Pseudomonadati</taxon>
        <taxon>Pseudomonadota</taxon>
        <taxon>Alphaproteobacteria</taxon>
        <taxon>Sphingomonadales</taxon>
        <taxon>Sphingomonadaceae</taxon>
        <taxon>Sphingobium</taxon>
    </lineage>
</organism>
<feature type="transmembrane region" description="Helical" evidence="1">
    <location>
        <begin position="17"/>
        <end position="37"/>
    </location>
</feature>
<proteinExistence type="predicted"/>
<evidence type="ECO:0000313" key="2">
    <source>
        <dbReference type="EMBL" id="MBB3981459.1"/>
    </source>
</evidence>
<feature type="transmembrane region" description="Helical" evidence="1">
    <location>
        <begin position="100"/>
        <end position="119"/>
    </location>
</feature>
<keyword evidence="1" id="KW-0472">Membrane</keyword>
<dbReference type="Proteomes" id="UP000552757">
    <property type="component" value="Unassembled WGS sequence"/>
</dbReference>
<feature type="transmembrane region" description="Helical" evidence="1">
    <location>
        <begin position="74"/>
        <end position="94"/>
    </location>
</feature>
<dbReference type="RefSeq" id="WP_183954455.1">
    <property type="nucleotide sequence ID" value="NZ_JACIEB010000002.1"/>
</dbReference>
<comment type="caution">
    <text evidence="2">The sequence shown here is derived from an EMBL/GenBank/DDBJ whole genome shotgun (WGS) entry which is preliminary data.</text>
</comment>
<keyword evidence="1" id="KW-1133">Transmembrane helix</keyword>
<protein>
    <submittedName>
        <fullName evidence="2">Putative membrane protein</fullName>
    </submittedName>
</protein>
<accession>A0A7W6DF66</accession>
<keyword evidence="3" id="KW-1185">Reference proteome</keyword>
<keyword evidence="1" id="KW-0812">Transmembrane</keyword>
<evidence type="ECO:0000256" key="1">
    <source>
        <dbReference type="SAM" id="Phobius"/>
    </source>
</evidence>
<dbReference type="EMBL" id="JACIEB010000002">
    <property type="protein sequence ID" value="MBB3981459.1"/>
    <property type="molecule type" value="Genomic_DNA"/>
</dbReference>
<name>A0A7W6DF66_9SPHN</name>
<feature type="transmembrane region" description="Helical" evidence="1">
    <location>
        <begin position="49"/>
        <end position="67"/>
    </location>
</feature>
<dbReference type="AlphaFoldDB" id="A0A7W6DF66"/>
<sequence>MNNDVNENEGRPGRSKLLICFGILFIIYGLKLLTLGSPGETGANVKDEVSSIAGAWLLLCGAGIAAHRMAGFQLFLAGLAIVELKIVIGLYAFYGTIAAIAFGVAITAIPFALVALCIWSRANYLRPWFEAADPPES</sequence>
<gene>
    <name evidence="2" type="ORF">GGR44_001106</name>
</gene>
<evidence type="ECO:0000313" key="3">
    <source>
        <dbReference type="Proteomes" id="UP000552757"/>
    </source>
</evidence>
<reference evidence="2 3" key="1">
    <citation type="submission" date="2020-08" db="EMBL/GenBank/DDBJ databases">
        <title>Genomic Encyclopedia of Type Strains, Phase IV (KMG-IV): sequencing the most valuable type-strain genomes for metagenomic binning, comparative biology and taxonomic classification.</title>
        <authorList>
            <person name="Goeker M."/>
        </authorList>
    </citation>
    <scope>NUCLEOTIDE SEQUENCE [LARGE SCALE GENOMIC DNA]</scope>
    <source>
        <strain evidence="2 3">DSM 29348</strain>
    </source>
</reference>